<evidence type="ECO:0000259" key="1">
    <source>
        <dbReference type="Pfam" id="PF12697"/>
    </source>
</evidence>
<evidence type="ECO:0000313" key="3">
    <source>
        <dbReference type="Proteomes" id="UP000234341"/>
    </source>
</evidence>
<name>A0A2N5CB04_9BURK</name>
<dbReference type="Pfam" id="PF12697">
    <property type="entry name" value="Abhydrolase_6"/>
    <property type="match status" value="1"/>
</dbReference>
<comment type="caution">
    <text evidence="2">The sequence shown here is derived from an EMBL/GenBank/DDBJ whole genome shotgun (WGS) entry which is preliminary data.</text>
</comment>
<evidence type="ECO:0000313" key="2">
    <source>
        <dbReference type="EMBL" id="PLP99399.1"/>
    </source>
</evidence>
<dbReference type="AlphaFoldDB" id="A0A2N5CB04"/>
<dbReference type="RefSeq" id="WP_101682545.1">
    <property type="nucleotide sequence ID" value="NZ_PJRP01000007.1"/>
</dbReference>
<dbReference type="InterPro" id="IPR000073">
    <property type="entry name" value="AB_hydrolase_1"/>
</dbReference>
<keyword evidence="2" id="KW-0378">Hydrolase</keyword>
<dbReference type="Proteomes" id="UP000234341">
    <property type="component" value="Unassembled WGS sequence"/>
</dbReference>
<dbReference type="STRING" id="82633.GCA_000974605_01733"/>
<feature type="domain" description="AB hydrolase-1" evidence="1">
    <location>
        <begin position="54"/>
        <end position="288"/>
    </location>
</feature>
<reference evidence="2 3" key="1">
    <citation type="submission" date="2017-12" db="EMBL/GenBank/DDBJ databases">
        <title>Genome sequence of the active heterotrophic nitrifier-denitrifier, Cupriavidus pauculus UM1.</title>
        <authorList>
            <person name="Putonti C."/>
            <person name="Castignetti D."/>
        </authorList>
    </citation>
    <scope>NUCLEOTIDE SEQUENCE [LARGE SCALE GENOMIC DNA]</scope>
    <source>
        <strain evidence="2 3">UM1</strain>
    </source>
</reference>
<accession>A0A2N5CB04</accession>
<dbReference type="InterPro" id="IPR029058">
    <property type="entry name" value="AB_hydrolase_fold"/>
</dbReference>
<sequence>MKQSAPQSAPQSALPPGVDLLAALDSHFAERLVMTGDDGSRVACRIGGTRGPIIVLLHGISSGAASWLPCASLLAAHARVIAWDAPGYGHSSPLPMPAPNAHDYAKRLEAMLAALQVRPDLIVGHSLGALMAAGYAAHASTAMQPARLLLLSPALGYGAPGKEETSREVARQRIAALETQGVEGLAQRGPTRLLSPSATPDAQAWVRWNMQKLNPDGYRQAVALLCGDDIGRYLEARARPVEVGCGTQDVVTTPAASAALAERFCVPFHAVADAGHACYVEQPQAVARLIRSTLSQT</sequence>
<dbReference type="InterPro" id="IPR050266">
    <property type="entry name" value="AB_hydrolase_sf"/>
</dbReference>
<dbReference type="PANTHER" id="PTHR43798">
    <property type="entry name" value="MONOACYLGLYCEROL LIPASE"/>
    <property type="match status" value="1"/>
</dbReference>
<dbReference type="SUPFAM" id="SSF53474">
    <property type="entry name" value="alpha/beta-Hydrolases"/>
    <property type="match status" value="1"/>
</dbReference>
<dbReference type="GO" id="GO:0016787">
    <property type="term" value="F:hydrolase activity"/>
    <property type="evidence" value="ECO:0007669"/>
    <property type="project" value="UniProtKB-KW"/>
</dbReference>
<organism evidence="2 3">
    <name type="scientific">Cupriavidus pauculus</name>
    <dbReference type="NCBI Taxonomy" id="82633"/>
    <lineage>
        <taxon>Bacteria</taxon>
        <taxon>Pseudomonadati</taxon>
        <taxon>Pseudomonadota</taxon>
        <taxon>Betaproteobacteria</taxon>
        <taxon>Burkholderiales</taxon>
        <taxon>Burkholderiaceae</taxon>
        <taxon>Cupriavidus</taxon>
    </lineage>
</organism>
<dbReference type="EMBL" id="PJRP01000007">
    <property type="protein sequence ID" value="PLP99399.1"/>
    <property type="molecule type" value="Genomic_DNA"/>
</dbReference>
<protein>
    <submittedName>
        <fullName evidence="2">Alpha/beta hydrolase</fullName>
    </submittedName>
</protein>
<gene>
    <name evidence="2" type="ORF">CYJ10_16345</name>
</gene>
<dbReference type="Gene3D" id="3.40.50.1820">
    <property type="entry name" value="alpha/beta hydrolase"/>
    <property type="match status" value="1"/>
</dbReference>
<proteinExistence type="predicted"/>
<dbReference type="OrthoDB" id="9780765at2"/>